<dbReference type="EMBL" id="BPLR01003270">
    <property type="protein sequence ID" value="GIX82859.1"/>
    <property type="molecule type" value="Genomic_DNA"/>
</dbReference>
<dbReference type="AlphaFoldDB" id="A0AAV4NHC4"/>
<proteinExistence type="predicted"/>
<dbReference type="Proteomes" id="UP001054945">
    <property type="component" value="Unassembled WGS sequence"/>
</dbReference>
<sequence>MNLETWCGLMDIELDCSTEGVRFLGHNKFIHFKIFHSESRRKMDIVRPSVTLGWVVLLTSTFSYADRFVRHTSHLSWRADDVAKLACHPYSPSPD</sequence>
<comment type="caution">
    <text evidence="1">The sequence shown here is derived from an EMBL/GenBank/DDBJ whole genome shotgun (WGS) entry which is preliminary data.</text>
</comment>
<evidence type="ECO:0000313" key="2">
    <source>
        <dbReference type="Proteomes" id="UP001054945"/>
    </source>
</evidence>
<name>A0AAV4NHC4_CAEEX</name>
<reference evidence="1 2" key="1">
    <citation type="submission" date="2021-06" db="EMBL/GenBank/DDBJ databases">
        <title>Caerostris extrusa draft genome.</title>
        <authorList>
            <person name="Kono N."/>
            <person name="Arakawa K."/>
        </authorList>
    </citation>
    <scope>NUCLEOTIDE SEQUENCE [LARGE SCALE GENOMIC DNA]</scope>
</reference>
<protein>
    <submittedName>
        <fullName evidence="1">Uncharacterized protein</fullName>
    </submittedName>
</protein>
<accession>A0AAV4NHC4</accession>
<gene>
    <name evidence="1" type="ORF">CEXT_370281</name>
</gene>
<evidence type="ECO:0000313" key="1">
    <source>
        <dbReference type="EMBL" id="GIX82859.1"/>
    </source>
</evidence>
<organism evidence="1 2">
    <name type="scientific">Caerostris extrusa</name>
    <name type="common">Bark spider</name>
    <name type="synonym">Caerostris bankana</name>
    <dbReference type="NCBI Taxonomy" id="172846"/>
    <lineage>
        <taxon>Eukaryota</taxon>
        <taxon>Metazoa</taxon>
        <taxon>Ecdysozoa</taxon>
        <taxon>Arthropoda</taxon>
        <taxon>Chelicerata</taxon>
        <taxon>Arachnida</taxon>
        <taxon>Araneae</taxon>
        <taxon>Araneomorphae</taxon>
        <taxon>Entelegynae</taxon>
        <taxon>Araneoidea</taxon>
        <taxon>Araneidae</taxon>
        <taxon>Caerostris</taxon>
    </lineage>
</organism>
<keyword evidence="2" id="KW-1185">Reference proteome</keyword>